<feature type="transmembrane region" description="Helical" evidence="6">
    <location>
        <begin position="204"/>
        <end position="227"/>
    </location>
</feature>
<proteinExistence type="predicted"/>
<feature type="transmembrane region" description="Helical" evidence="6">
    <location>
        <begin position="495"/>
        <end position="513"/>
    </location>
</feature>
<dbReference type="InterPro" id="IPR035681">
    <property type="entry name" value="ComA-like_MBL"/>
</dbReference>
<dbReference type="InterPro" id="IPR036866">
    <property type="entry name" value="RibonucZ/Hydroxyglut_hydro"/>
</dbReference>
<reference evidence="8 9" key="1">
    <citation type="submission" date="2020-08" db="EMBL/GenBank/DDBJ databases">
        <title>Genome public.</title>
        <authorList>
            <person name="Liu C."/>
            <person name="Sun Q."/>
        </authorList>
    </citation>
    <scope>NUCLEOTIDE SEQUENCE [LARGE SCALE GENOMIC DNA]</scope>
    <source>
        <strain evidence="8 9">NSJ-36</strain>
    </source>
</reference>
<dbReference type="SMART" id="SM00849">
    <property type="entry name" value="Lactamase_B"/>
    <property type="match status" value="1"/>
</dbReference>
<organism evidence="8 9">
    <name type="scientific">Dorea hominis</name>
    <dbReference type="NCBI Taxonomy" id="2763040"/>
    <lineage>
        <taxon>Bacteria</taxon>
        <taxon>Bacillati</taxon>
        <taxon>Bacillota</taxon>
        <taxon>Clostridia</taxon>
        <taxon>Lachnospirales</taxon>
        <taxon>Lachnospiraceae</taxon>
        <taxon>Dorea</taxon>
    </lineage>
</organism>
<feature type="transmembrane region" description="Helical" evidence="6">
    <location>
        <begin position="329"/>
        <end position="348"/>
    </location>
</feature>
<feature type="transmembrane region" description="Helical" evidence="6">
    <location>
        <begin position="234"/>
        <end position="251"/>
    </location>
</feature>
<evidence type="ECO:0000256" key="2">
    <source>
        <dbReference type="ARBA" id="ARBA00022475"/>
    </source>
</evidence>
<name>A0ABR7EUZ5_9FIRM</name>
<gene>
    <name evidence="8" type="ORF">H8S07_07800</name>
</gene>
<keyword evidence="5 6" id="KW-0472">Membrane</keyword>
<keyword evidence="4 6" id="KW-1133">Transmembrane helix</keyword>
<accession>A0ABR7EUZ5</accession>
<evidence type="ECO:0000259" key="7">
    <source>
        <dbReference type="SMART" id="SM00849"/>
    </source>
</evidence>
<protein>
    <submittedName>
        <fullName evidence="8">ComEC/Rec2 family competence protein</fullName>
    </submittedName>
</protein>
<sequence length="792" mass="89752">MRNRPLCSVCLLWIFLIAGIVWFGGEKAEAYFSPSDLETCVEDREEVLVSGTVWKKEFTENRQTYYLTNVSIHIHGRSLRESKIILYRKTNSKKQTENEIFCGNKVKVTGKLRYFDRARNPGNFDQRAYYRRQKIHASVWIDKVLKNRGKQEQWRERIWRLREHWKEMLIRQLGKEKGGVLTAMLLGDRSAMDPEIKELYQVNGIAHILAISGLHLSFLGTGFYQFLRKKSGSYPLGCAGGILALSLYVLLVGKSVSVMRAFIMFLFRVGADAAGRKYDSPTALAVAAACVLIGQPLYLKDAGFWMSFGAVLAMLLILPVFVELPFQNVWAGLSTQILLLPIILMAYFEISLLSLALNLLVIPLLTILLMMAVLASFLWLVFWQESVLLLKGCGWILAIYEKSCDLALMFPGARVTTGKPDLWQCMLYYLIVGGVLLWIKKRKKTDDMKEDKIGKTVVKDCRKNPDRQKKLRGNVIRVGRKKAGRAERKSDRKSRWAAVLGTGIVTATAVLTIPQNLFSGVQVTMLDVGQGDCIFIRTPDRRAYLIDGGSSDVKNAGKYRIEPYLKSQGIHKLDAVFVTHGDEDHIGAIEEMLKRRKMGVRIVRLIFPPQSVWDEKLFRLAETGQGCGAKICIIEKEKQLLEKSGKEIFRIVCLGPDTGQKMEPGNEASMVLAMEYQKRRFLFTGDVEGAGEETLTQELKEHYQNVQWDFLKAAHHGSKNSTKETFLESVYPKYTLVSSGRNNRYGHPHKETLKRLEKYGSRLYGTASSGAVTIRVNGRKAWLTQTLGACYY</sequence>
<evidence type="ECO:0000313" key="8">
    <source>
        <dbReference type="EMBL" id="MBC5665182.1"/>
    </source>
</evidence>
<evidence type="ECO:0000256" key="5">
    <source>
        <dbReference type="ARBA" id="ARBA00023136"/>
    </source>
</evidence>
<evidence type="ECO:0000313" key="9">
    <source>
        <dbReference type="Proteomes" id="UP000647235"/>
    </source>
</evidence>
<dbReference type="RefSeq" id="WP_186855796.1">
    <property type="nucleotide sequence ID" value="NZ_JACOOY010000008.1"/>
</dbReference>
<keyword evidence="9" id="KW-1185">Reference proteome</keyword>
<comment type="subcellular location">
    <subcellularLocation>
        <location evidence="1">Cell membrane</location>
        <topology evidence="1">Multi-pass membrane protein</topology>
    </subcellularLocation>
</comment>
<feature type="transmembrane region" description="Helical" evidence="6">
    <location>
        <begin position="422"/>
        <end position="439"/>
    </location>
</feature>
<dbReference type="NCBIfam" id="TIGR00360">
    <property type="entry name" value="ComEC_N-term"/>
    <property type="match status" value="1"/>
</dbReference>
<comment type="caution">
    <text evidence="8">The sequence shown here is derived from an EMBL/GenBank/DDBJ whole genome shotgun (WGS) entry which is preliminary data.</text>
</comment>
<evidence type="ECO:0000256" key="6">
    <source>
        <dbReference type="SAM" id="Phobius"/>
    </source>
</evidence>
<feature type="transmembrane region" description="Helical" evidence="6">
    <location>
        <begin position="282"/>
        <end position="298"/>
    </location>
</feature>
<dbReference type="Pfam" id="PF13567">
    <property type="entry name" value="DUF4131"/>
    <property type="match status" value="1"/>
</dbReference>
<dbReference type="CDD" id="cd07731">
    <property type="entry name" value="ComA-like_MBL-fold"/>
    <property type="match status" value="1"/>
</dbReference>
<dbReference type="Pfam" id="PF00753">
    <property type="entry name" value="Lactamase_B"/>
    <property type="match status" value="1"/>
</dbReference>
<dbReference type="InterPro" id="IPR004477">
    <property type="entry name" value="ComEC_N"/>
</dbReference>
<dbReference type="EMBL" id="JACOOY010000008">
    <property type="protein sequence ID" value="MBC5665182.1"/>
    <property type="molecule type" value="Genomic_DNA"/>
</dbReference>
<evidence type="ECO:0000256" key="1">
    <source>
        <dbReference type="ARBA" id="ARBA00004651"/>
    </source>
</evidence>
<feature type="transmembrane region" description="Helical" evidence="6">
    <location>
        <begin position="304"/>
        <end position="322"/>
    </location>
</feature>
<dbReference type="InterPro" id="IPR025405">
    <property type="entry name" value="DUF4131"/>
</dbReference>
<dbReference type="PANTHER" id="PTHR30619">
    <property type="entry name" value="DNA INTERNALIZATION/COMPETENCE PROTEIN COMEC/REC2"/>
    <property type="match status" value="1"/>
</dbReference>
<dbReference type="InterPro" id="IPR001279">
    <property type="entry name" value="Metallo-B-lactamas"/>
</dbReference>
<dbReference type="PANTHER" id="PTHR30619:SF1">
    <property type="entry name" value="RECOMBINATION PROTEIN 2"/>
    <property type="match status" value="1"/>
</dbReference>
<evidence type="ECO:0000256" key="3">
    <source>
        <dbReference type="ARBA" id="ARBA00022692"/>
    </source>
</evidence>
<keyword evidence="3 6" id="KW-0812">Transmembrane</keyword>
<dbReference type="InterPro" id="IPR052159">
    <property type="entry name" value="Competence_DNA_uptake"/>
</dbReference>
<keyword evidence="2" id="KW-1003">Cell membrane</keyword>
<feature type="transmembrane region" description="Helical" evidence="6">
    <location>
        <begin position="360"/>
        <end position="381"/>
    </location>
</feature>
<dbReference type="SUPFAM" id="SSF56281">
    <property type="entry name" value="Metallo-hydrolase/oxidoreductase"/>
    <property type="match status" value="1"/>
</dbReference>
<evidence type="ECO:0000256" key="4">
    <source>
        <dbReference type="ARBA" id="ARBA00022989"/>
    </source>
</evidence>
<dbReference type="Proteomes" id="UP000647235">
    <property type="component" value="Unassembled WGS sequence"/>
</dbReference>
<dbReference type="Pfam" id="PF03772">
    <property type="entry name" value="Competence"/>
    <property type="match status" value="1"/>
</dbReference>
<dbReference type="Gene3D" id="3.60.15.10">
    <property type="entry name" value="Ribonuclease Z/Hydroxyacylglutathione hydrolase-like"/>
    <property type="match status" value="1"/>
</dbReference>
<feature type="domain" description="Metallo-beta-lactamase" evidence="7">
    <location>
        <begin position="530"/>
        <end position="741"/>
    </location>
</feature>